<evidence type="ECO:0000259" key="5">
    <source>
        <dbReference type="Pfam" id="PF04769"/>
    </source>
</evidence>
<dbReference type="Proteomes" id="UP000236546">
    <property type="component" value="Unassembled WGS sequence"/>
</dbReference>
<keyword evidence="1" id="KW-0805">Transcription regulation</keyword>
<organism evidence="6 7">
    <name type="scientific">Trichoderma gamsii</name>
    <dbReference type="NCBI Taxonomy" id="398673"/>
    <lineage>
        <taxon>Eukaryota</taxon>
        <taxon>Fungi</taxon>
        <taxon>Dikarya</taxon>
        <taxon>Ascomycota</taxon>
        <taxon>Pezizomycotina</taxon>
        <taxon>Sordariomycetes</taxon>
        <taxon>Hypocreomycetidae</taxon>
        <taxon>Hypocreales</taxon>
        <taxon>Hypocreaceae</taxon>
        <taxon>Trichoderma</taxon>
    </lineage>
</organism>
<sequence length="218" mass="24492">MKIIEPSAYLATFGWSVEDEDGSPKLVQIECSMELSQTALQSNDYPNTENDLLSAIINVGYLPDDSINLIERMNANSNGIMTTPSRALPVHSTKEKAAFMKVIEADPFQAARELLGSQYEEKQVSALGVKSHLADDLDSVAHLPLQFAYPDPRQLYNYASVTPQEYQTDISQMGYFTFNEDDTLDVDNPWDVDKLLGYNENEGDRGMFIHDLNNYMTC</sequence>
<reference evidence="6 7" key="1">
    <citation type="submission" date="2017-02" db="EMBL/GenBank/DDBJ databases">
        <title>Genomes of Trichoderma spp. with biocontrol activity.</title>
        <authorList>
            <person name="Gardiner D."/>
            <person name="Kazan K."/>
            <person name="Vos C."/>
            <person name="Harvey P."/>
        </authorList>
    </citation>
    <scope>NUCLEOTIDE SEQUENCE [LARGE SCALE GENOMIC DNA]</scope>
    <source>
        <strain evidence="6 7">A5MH</strain>
    </source>
</reference>
<evidence type="ECO:0000256" key="1">
    <source>
        <dbReference type="ARBA" id="ARBA00023015"/>
    </source>
</evidence>
<evidence type="ECO:0000313" key="7">
    <source>
        <dbReference type="Proteomes" id="UP000236546"/>
    </source>
</evidence>
<dbReference type="GO" id="GO:0045895">
    <property type="term" value="P:positive regulation of mating-type specific transcription, DNA-templated"/>
    <property type="evidence" value="ECO:0007669"/>
    <property type="project" value="InterPro"/>
</dbReference>
<dbReference type="GO" id="GO:0005634">
    <property type="term" value="C:nucleus"/>
    <property type="evidence" value="ECO:0007669"/>
    <property type="project" value="InterPro"/>
</dbReference>
<keyword evidence="3" id="KW-0804">Transcription</keyword>
<evidence type="ECO:0000256" key="2">
    <source>
        <dbReference type="ARBA" id="ARBA00023125"/>
    </source>
</evidence>
<dbReference type="AlphaFoldDB" id="A0A2K0T3Z0"/>
<comment type="caution">
    <text evidence="6">The sequence shown here is derived from an EMBL/GenBank/DDBJ whole genome shotgun (WGS) entry which is preliminary data.</text>
</comment>
<dbReference type="Pfam" id="PF04769">
    <property type="entry name" value="MATalpha_HMGbox"/>
    <property type="match status" value="1"/>
</dbReference>
<evidence type="ECO:0000256" key="3">
    <source>
        <dbReference type="ARBA" id="ARBA00023163"/>
    </source>
</evidence>
<keyword evidence="4" id="KW-0539">Nucleus</keyword>
<name>A0A2K0T3Z0_9HYPO</name>
<dbReference type="EMBL" id="MTYH01000072">
    <property type="protein sequence ID" value="PNP40253.1"/>
    <property type="molecule type" value="Genomic_DNA"/>
</dbReference>
<keyword evidence="2" id="KW-0238">DNA-binding</keyword>
<dbReference type="GO" id="GO:0008301">
    <property type="term" value="F:DNA binding, bending"/>
    <property type="evidence" value="ECO:0007669"/>
    <property type="project" value="InterPro"/>
</dbReference>
<evidence type="ECO:0000256" key="4">
    <source>
        <dbReference type="ARBA" id="ARBA00023242"/>
    </source>
</evidence>
<protein>
    <recommendedName>
        <fullName evidence="5">Alpha box domain-containing protein</fullName>
    </recommendedName>
</protein>
<dbReference type="InterPro" id="IPR006856">
    <property type="entry name" value="MATalpha_HMGbox"/>
</dbReference>
<dbReference type="OrthoDB" id="5398665at2759"/>
<gene>
    <name evidence="6" type="ORF">TGAMA5MH_07908</name>
</gene>
<proteinExistence type="predicted"/>
<evidence type="ECO:0000313" key="6">
    <source>
        <dbReference type="EMBL" id="PNP40253.1"/>
    </source>
</evidence>
<feature type="domain" description="Alpha box" evidence="5">
    <location>
        <begin position="1"/>
        <end position="81"/>
    </location>
</feature>
<accession>A0A2K0T3Z0</accession>